<organism evidence="2">
    <name type="scientific">Darwinula stevensoni</name>
    <dbReference type="NCBI Taxonomy" id="69355"/>
    <lineage>
        <taxon>Eukaryota</taxon>
        <taxon>Metazoa</taxon>
        <taxon>Ecdysozoa</taxon>
        <taxon>Arthropoda</taxon>
        <taxon>Crustacea</taxon>
        <taxon>Oligostraca</taxon>
        <taxon>Ostracoda</taxon>
        <taxon>Podocopa</taxon>
        <taxon>Podocopida</taxon>
        <taxon>Darwinulocopina</taxon>
        <taxon>Darwinuloidea</taxon>
        <taxon>Darwinulidae</taxon>
        <taxon>Darwinula</taxon>
    </lineage>
</organism>
<evidence type="ECO:0000313" key="3">
    <source>
        <dbReference type="Proteomes" id="UP000677054"/>
    </source>
</evidence>
<dbReference type="EMBL" id="CAJPEV010004358">
    <property type="protein sequence ID" value="CAG0901657.1"/>
    <property type="molecule type" value="Genomic_DNA"/>
</dbReference>
<feature type="compositionally biased region" description="Low complexity" evidence="1">
    <location>
        <begin position="198"/>
        <end position="207"/>
    </location>
</feature>
<reference evidence="2" key="1">
    <citation type="submission" date="2020-11" db="EMBL/GenBank/DDBJ databases">
        <authorList>
            <person name="Tran Van P."/>
        </authorList>
    </citation>
    <scope>NUCLEOTIDE SEQUENCE</scope>
</reference>
<dbReference type="AlphaFoldDB" id="A0A7R9AE30"/>
<dbReference type="EMBL" id="LR903875">
    <property type="protein sequence ID" value="CAD7252371.1"/>
    <property type="molecule type" value="Genomic_DNA"/>
</dbReference>
<evidence type="ECO:0000313" key="2">
    <source>
        <dbReference type="EMBL" id="CAD7252371.1"/>
    </source>
</evidence>
<sequence>MKNSRIKSLDRVDESVTQGDWNVQNESTGHFFFIFGISPPMNERMGESGQRRRGPRRPFPPLSRSLLQIKWISSCVAAAVMRFEGRRKWICLLLPLLDWGVRDAAGQNTNPVITTNIIGAGAVTGIIPPNIVGTVLPFIPLLCLFSAIKSGKFKLAFDNKHRKFKGHKRPSVNKIVVHQHVKKPHHHHTSEPIFVDPSSSSSLSSSSGGVGSFTNHLAPRSLRRVDGEPARKRGRSGKAVSRFSKGG</sequence>
<proteinExistence type="predicted"/>
<accession>A0A7R9AE30</accession>
<gene>
    <name evidence="2" type="ORF">DSTB1V02_LOCUS12129</name>
</gene>
<evidence type="ECO:0000256" key="1">
    <source>
        <dbReference type="SAM" id="MobiDB-lite"/>
    </source>
</evidence>
<dbReference type="Proteomes" id="UP000677054">
    <property type="component" value="Unassembled WGS sequence"/>
</dbReference>
<protein>
    <submittedName>
        <fullName evidence="2">Uncharacterized protein</fullName>
    </submittedName>
</protein>
<name>A0A7R9AE30_9CRUS</name>
<keyword evidence="3" id="KW-1185">Reference proteome</keyword>
<feature type="region of interest" description="Disordered" evidence="1">
    <location>
        <begin position="180"/>
        <end position="247"/>
    </location>
</feature>